<feature type="transmembrane region" description="Helical" evidence="1">
    <location>
        <begin position="141"/>
        <end position="173"/>
    </location>
</feature>
<keyword evidence="1" id="KW-1133">Transmembrane helix</keyword>
<feature type="transmembrane region" description="Helical" evidence="1">
    <location>
        <begin position="88"/>
        <end position="109"/>
    </location>
</feature>
<feature type="transmembrane region" description="Helical" evidence="1">
    <location>
        <begin position="180"/>
        <end position="199"/>
    </location>
</feature>
<protein>
    <submittedName>
        <fullName evidence="2">Uncharacterized protein</fullName>
    </submittedName>
</protein>
<evidence type="ECO:0000313" key="2">
    <source>
        <dbReference type="EMBL" id="QDU64883.1"/>
    </source>
</evidence>
<sequence length="821" mass="89657">MPDDDKPQPSTWRASLRWDLVAVALLAIASWGWAGTGHDARDISLWDEANYLHEGTQLPQVGLSTPEYAPLYQCWYYLLSLLSDDPMVISRLNYISIVTLVIASVYVLMRGLGVGLLPAFVTAFALQLTNIFVAWPWVALFALAMVLLLTTASFAIATLTGRLLFLACGFFVASYIRPEYSLSCLLLLVASAVSFAIQARSNRRLVLVSLLWSIPLAVIGQDLLLLAGHPFEDRTNRKLVAFGQHFGHEWILRTGANRNPWFEFEEILEEQFGPVDGVLDCLIANPVEFITHVIHNVPYLAGNTISLLHPDAALSRAAMVGLAAVLLLAFAGAIWWTRKTPRVASESSSGHWGAAIAMAAGVLTPTMISALLLYPRPHYLAPALVVVTSLGAAAVLGYRRVSLPKGLQLGTLVVLAASVYLVHPTRNPLWEPMPSDAINSLPTKSRVHIHREIVALLRRFELVGPEHPVSLLDAEGGLALVAGEHFHWINPLHKADDFADLLNERRMNMVLISPSLTERSRFAGDATFQEFANDPSAFGFAEISIPHSHWSLAVETAHLWATRSNRQFHFGGPGDRPVAGDWNGDGKDEVGVFRAGSFTLDQDADASFSSERDRQLGIGSDAHQPVPGDWNGDGTEDVGLFLDGIFSLDVNGDGIFDPAVDEELAFGLADDFPVSGDWNGDGVDDVGVFRDGVFHLLCRGKDSRPRSVIFGAKGDRPFVGDWNGDGRHDLGVLRGHRIILDANGDGVFEFERDAVVSTGFPEGIPVAGDWSGLGRDQLGVFVNGWFSLIEDPQLFGPGWETAPRLRELPARFASDDVEPLR</sequence>
<keyword evidence="1" id="KW-0812">Transmembrane</keyword>
<name>A0A518BD95_9BACT</name>
<dbReference type="InterPro" id="IPR028994">
    <property type="entry name" value="Integrin_alpha_N"/>
</dbReference>
<dbReference type="SUPFAM" id="SSF69318">
    <property type="entry name" value="Integrin alpha N-terminal domain"/>
    <property type="match status" value="1"/>
</dbReference>
<dbReference type="EMBL" id="CP036279">
    <property type="protein sequence ID" value="QDU64883.1"/>
    <property type="molecule type" value="Genomic_DNA"/>
</dbReference>
<evidence type="ECO:0000313" key="3">
    <source>
        <dbReference type="Proteomes" id="UP000317093"/>
    </source>
</evidence>
<evidence type="ECO:0000256" key="1">
    <source>
        <dbReference type="SAM" id="Phobius"/>
    </source>
</evidence>
<keyword evidence="1" id="KW-0472">Membrane</keyword>
<dbReference type="KEGG" id="knv:Pan216_57760"/>
<reference evidence="2 3" key="1">
    <citation type="submission" date="2019-02" db="EMBL/GenBank/DDBJ databases">
        <title>Deep-cultivation of Planctomycetes and their phenomic and genomic characterization uncovers novel biology.</title>
        <authorList>
            <person name="Wiegand S."/>
            <person name="Jogler M."/>
            <person name="Boedeker C."/>
            <person name="Pinto D."/>
            <person name="Vollmers J."/>
            <person name="Rivas-Marin E."/>
            <person name="Kohn T."/>
            <person name="Peeters S.H."/>
            <person name="Heuer A."/>
            <person name="Rast P."/>
            <person name="Oberbeckmann S."/>
            <person name="Bunk B."/>
            <person name="Jeske O."/>
            <person name="Meyerdierks A."/>
            <person name="Storesund J.E."/>
            <person name="Kallscheuer N."/>
            <person name="Luecker S."/>
            <person name="Lage O.M."/>
            <person name="Pohl T."/>
            <person name="Merkel B.J."/>
            <person name="Hornburger P."/>
            <person name="Mueller R.-W."/>
            <person name="Bruemmer F."/>
            <person name="Labrenz M."/>
            <person name="Spormann A.M."/>
            <person name="Op den Camp H."/>
            <person name="Overmann J."/>
            <person name="Amann R."/>
            <person name="Jetten M.S.M."/>
            <person name="Mascher T."/>
            <person name="Medema M.H."/>
            <person name="Devos D.P."/>
            <person name="Kaster A.-K."/>
            <person name="Ovreas L."/>
            <person name="Rohde M."/>
            <person name="Galperin M.Y."/>
            <person name="Jogler C."/>
        </authorList>
    </citation>
    <scope>NUCLEOTIDE SEQUENCE [LARGE SCALE GENOMIC DNA]</scope>
    <source>
        <strain evidence="2 3">Pan216</strain>
    </source>
</reference>
<feature type="transmembrane region" description="Helical" evidence="1">
    <location>
        <begin position="116"/>
        <end position="135"/>
    </location>
</feature>
<organism evidence="2 3">
    <name type="scientific">Kolteria novifilia</name>
    <dbReference type="NCBI Taxonomy" id="2527975"/>
    <lineage>
        <taxon>Bacteria</taxon>
        <taxon>Pseudomonadati</taxon>
        <taxon>Planctomycetota</taxon>
        <taxon>Planctomycetia</taxon>
        <taxon>Kolteriales</taxon>
        <taxon>Kolteriaceae</taxon>
        <taxon>Kolteria</taxon>
    </lineage>
</organism>
<accession>A0A518BD95</accession>
<feature type="transmembrane region" description="Helical" evidence="1">
    <location>
        <begin position="349"/>
        <end position="372"/>
    </location>
</feature>
<gene>
    <name evidence="2" type="ORF">Pan216_57760</name>
</gene>
<feature type="transmembrane region" description="Helical" evidence="1">
    <location>
        <begin position="16"/>
        <end position="34"/>
    </location>
</feature>
<dbReference type="Proteomes" id="UP000317093">
    <property type="component" value="Chromosome"/>
</dbReference>
<feature type="transmembrane region" description="Helical" evidence="1">
    <location>
        <begin position="205"/>
        <end position="228"/>
    </location>
</feature>
<feature type="transmembrane region" description="Helical" evidence="1">
    <location>
        <begin position="317"/>
        <end position="337"/>
    </location>
</feature>
<dbReference type="AlphaFoldDB" id="A0A518BD95"/>
<proteinExistence type="predicted"/>
<keyword evidence="3" id="KW-1185">Reference proteome</keyword>
<feature type="transmembrane region" description="Helical" evidence="1">
    <location>
        <begin position="379"/>
        <end position="400"/>
    </location>
</feature>